<feature type="compositionally biased region" description="Polar residues" evidence="1">
    <location>
        <begin position="163"/>
        <end position="172"/>
    </location>
</feature>
<protein>
    <submittedName>
        <fullName evidence="2">Uncharacterized protein</fullName>
    </submittedName>
</protein>
<gene>
    <name evidence="2" type="ORF">KIL84_005518</name>
</gene>
<comment type="caution">
    <text evidence="2">The sequence shown here is derived from an EMBL/GenBank/DDBJ whole genome shotgun (WGS) entry which is preliminary data.</text>
</comment>
<feature type="compositionally biased region" description="Low complexity" evidence="1">
    <location>
        <begin position="131"/>
        <end position="143"/>
    </location>
</feature>
<organism evidence="2 3">
    <name type="scientific">Mauremys mutica</name>
    <name type="common">yellowpond turtle</name>
    <dbReference type="NCBI Taxonomy" id="74926"/>
    <lineage>
        <taxon>Eukaryota</taxon>
        <taxon>Metazoa</taxon>
        <taxon>Chordata</taxon>
        <taxon>Craniata</taxon>
        <taxon>Vertebrata</taxon>
        <taxon>Euteleostomi</taxon>
        <taxon>Archelosauria</taxon>
        <taxon>Testudinata</taxon>
        <taxon>Testudines</taxon>
        <taxon>Cryptodira</taxon>
        <taxon>Durocryptodira</taxon>
        <taxon>Testudinoidea</taxon>
        <taxon>Geoemydidae</taxon>
        <taxon>Geoemydinae</taxon>
        <taxon>Mauremys</taxon>
    </lineage>
</organism>
<feature type="compositionally biased region" description="Basic and acidic residues" evidence="1">
    <location>
        <begin position="1"/>
        <end position="13"/>
    </location>
</feature>
<proteinExistence type="predicted"/>
<feature type="compositionally biased region" description="Low complexity" evidence="1">
    <location>
        <begin position="65"/>
        <end position="75"/>
    </location>
</feature>
<dbReference type="EMBL" id="JAHDVG010000468">
    <property type="protein sequence ID" value="KAH1181792.1"/>
    <property type="molecule type" value="Genomic_DNA"/>
</dbReference>
<accession>A0A9D3XKU8</accession>
<evidence type="ECO:0000256" key="1">
    <source>
        <dbReference type="SAM" id="MobiDB-lite"/>
    </source>
</evidence>
<keyword evidence="3" id="KW-1185">Reference proteome</keyword>
<dbReference type="AlphaFoldDB" id="A0A9D3XKU8"/>
<reference evidence="2" key="1">
    <citation type="submission" date="2021-09" db="EMBL/GenBank/DDBJ databases">
        <title>The genome of Mauremys mutica provides insights into the evolution of semi-aquatic lifestyle.</title>
        <authorList>
            <person name="Gong S."/>
            <person name="Gao Y."/>
        </authorList>
    </citation>
    <scope>NUCLEOTIDE SEQUENCE</scope>
    <source>
        <strain evidence="2">MM-2020</strain>
        <tissue evidence="2">Muscle</tissue>
    </source>
</reference>
<evidence type="ECO:0000313" key="2">
    <source>
        <dbReference type="EMBL" id="KAH1181792.1"/>
    </source>
</evidence>
<name>A0A9D3XKU8_9SAUR</name>
<sequence>MHQRLSEQARDTGHSQAEAWCPRKEGRACVFPSCSESRKSQSLGGGGGAAEPGQSSVPTSRAGRTQTPQAAAAPPSLLWWETKRPPGSHCAGSLSQGWDPAGDQARARTSRSSSPHLGPAIRDPSKPPTCLLARLPRGPPGLAKLGRNSPSRGQTPQLRAGQTPDTWVPSTDPTLPLQQLVIERPLSWAELGLSRL</sequence>
<feature type="region of interest" description="Disordered" evidence="1">
    <location>
        <begin position="1"/>
        <end position="172"/>
    </location>
</feature>
<feature type="compositionally biased region" description="Polar residues" evidence="1">
    <location>
        <begin position="148"/>
        <end position="157"/>
    </location>
</feature>
<dbReference type="Proteomes" id="UP000827986">
    <property type="component" value="Unassembled WGS sequence"/>
</dbReference>
<evidence type="ECO:0000313" key="3">
    <source>
        <dbReference type="Proteomes" id="UP000827986"/>
    </source>
</evidence>
<feature type="compositionally biased region" description="Polar residues" evidence="1">
    <location>
        <begin position="53"/>
        <end position="64"/>
    </location>
</feature>